<accession>A0A7R6QZE0</accession>
<proteinExistence type="predicted"/>
<evidence type="ECO:0000313" key="5">
    <source>
        <dbReference type="EMBL" id="BBU67980.1"/>
    </source>
</evidence>
<dbReference type="SUPFAM" id="SSF140931">
    <property type="entry name" value="Fic-like"/>
    <property type="match status" value="1"/>
</dbReference>
<organism evidence="5 6">
    <name type="scientific">Fluviibacter phosphoraccumulans</name>
    <dbReference type="NCBI Taxonomy" id="1751046"/>
    <lineage>
        <taxon>Bacteria</taxon>
        <taxon>Pseudomonadati</taxon>
        <taxon>Pseudomonadota</taxon>
        <taxon>Betaproteobacteria</taxon>
        <taxon>Rhodocyclales</taxon>
        <taxon>Fluviibacteraceae</taxon>
        <taxon>Fluviibacter</taxon>
    </lineage>
</organism>
<dbReference type="PROSITE" id="PS51459">
    <property type="entry name" value="FIDO"/>
    <property type="match status" value="1"/>
</dbReference>
<feature type="binding site" evidence="3">
    <location>
        <begin position="258"/>
        <end position="259"/>
    </location>
    <ligand>
        <name>ATP</name>
        <dbReference type="ChEBI" id="CHEBI:30616"/>
    </ligand>
</feature>
<dbReference type="Pfam" id="PF02661">
    <property type="entry name" value="Fic"/>
    <property type="match status" value="1"/>
</dbReference>
<dbReference type="InterPro" id="IPR025758">
    <property type="entry name" value="Fic/DOC_N"/>
</dbReference>
<dbReference type="Pfam" id="PF13784">
    <property type="entry name" value="Fic_N"/>
    <property type="match status" value="1"/>
</dbReference>
<keyword evidence="6" id="KW-1185">Reference proteome</keyword>
<keyword evidence="1" id="KW-0547">Nucleotide-binding</keyword>
<feature type="active site" evidence="2">
    <location>
        <position position="216"/>
    </location>
</feature>
<dbReference type="InterPro" id="IPR036390">
    <property type="entry name" value="WH_DNA-bd_sf"/>
</dbReference>
<dbReference type="InterPro" id="IPR026287">
    <property type="entry name" value="SoFic-like"/>
</dbReference>
<dbReference type="SUPFAM" id="SSF46785">
    <property type="entry name" value="Winged helix' DNA-binding domain"/>
    <property type="match status" value="1"/>
</dbReference>
<dbReference type="PANTHER" id="PTHR13504">
    <property type="entry name" value="FIDO DOMAIN-CONTAINING PROTEIN DDB_G0283145"/>
    <property type="match status" value="1"/>
</dbReference>
<evidence type="ECO:0000256" key="2">
    <source>
        <dbReference type="PIRSR" id="PIRSR640198-1"/>
    </source>
</evidence>
<feature type="binding site" evidence="1">
    <location>
        <position position="216"/>
    </location>
    <ligand>
        <name>ATP</name>
        <dbReference type="ChEBI" id="CHEBI:30616"/>
    </ligand>
</feature>
<dbReference type="EMBL" id="AP022345">
    <property type="protein sequence ID" value="BBU67980.1"/>
    <property type="molecule type" value="Genomic_DNA"/>
</dbReference>
<keyword evidence="1" id="KW-0067">ATP-binding</keyword>
<sequence>MNRSTGSYVTTSVVGESVQAFVPDPLPPGRPALEAGSFADLNHEAELALARLSGVAGLAPSVDWLLYSAIRKEALLTSQIEGTQASLTDLFDSEAGASVSNADDVEEVTNYIRAFRYVQAQLRSSDGLPISTRLICEAHRLLMDGVRGGSKQPGEVRRSQNWIGGSRPGNAVFVPPPPNKVGELLAGMERFIHNERPTLPPLVRIALVHAQFETIHPFLDGNGRMGRLLIAALVEHWGLLPEPLMYLSGYLKAHQLEYYRRLSEIRTEGDWESWIRFFLEGVASAAAEAERNVVGLASLVTEDRQRMLGVGKVSTVAVRLFEMLPTMPRFTVEHVRQQLDTTFPTASAAVKTLEELGIVVETTGQKKNRFFSYQRYVEFLDR</sequence>
<dbReference type="PIRSF" id="PIRSF038925">
    <property type="entry name" value="AMP-prot_trans"/>
    <property type="match status" value="1"/>
</dbReference>
<gene>
    <name evidence="5" type="ORF">ICHIAU1_02630</name>
</gene>
<dbReference type="PANTHER" id="PTHR13504:SF38">
    <property type="entry name" value="FIDO DOMAIN-CONTAINING PROTEIN"/>
    <property type="match status" value="1"/>
</dbReference>
<dbReference type="Proteomes" id="UP000463961">
    <property type="component" value="Chromosome"/>
</dbReference>
<evidence type="ECO:0000256" key="1">
    <source>
        <dbReference type="PIRSR" id="PIRSR038925-1"/>
    </source>
</evidence>
<reference evidence="6" key="1">
    <citation type="submission" date="2020-01" db="EMBL/GenBank/DDBJ databases">
        <title>Phosphoaccumulans saitamaens gen. nov., sp. nov., a polyphosphate accumulating bacterium isolated from surface river water.</title>
        <authorList>
            <person name="Watanabe K."/>
            <person name="Suda W."/>
        </authorList>
    </citation>
    <scope>NUCLEOTIDE SEQUENCE [LARGE SCALE GENOMIC DNA]</scope>
    <source>
        <strain evidence="6">ICHIAU1</strain>
    </source>
</reference>
<dbReference type="InterPro" id="IPR040198">
    <property type="entry name" value="Fido_containing"/>
</dbReference>
<dbReference type="OrthoDB" id="9813719at2"/>
<feature type="domain" description="Fido" evidence="4">
    <location>
        <begin position="130"/>
        <end position="280"/>
    </location>
</feature>
<dbReference type="InterPro" id="IPR036597">
    <property type="entry name" value="Fido-like_dom_sf"/>
</dbReference>
<protein>
    <submittedName>
        <fullName evidence="5">Adenosine monophosphate-protein transferase</fullName>
    </submittedName>
</protein>
<evidence type="ECO:0000256" key="3">
    <source>
        <dbReference type="PIRSR" id="PIRSR640198-2"/>
    </source>
</evidence>
<dbReference type="AlphaFoldDB" id="A0A7R6QZE0"/>
<keyword evidence="5" id="KW-0808">Transferase</keyword>
<feature type="binding site" evidence="1">
    <location>
        <position position="258"/>
    </location>
    <ligand>
        <name>ATP</name>
        <dbReference type="ChEBI" id="CHEBI:30616"/>
    </ligand>
</feature>
<dbReference type="RefSeq" id="WP_162049069.1">
    <property type="nucleotide sequence ID" value="NZ_AP022345.1"/>
</dbReference>
<feature type="binding site" evidence="3">
    <location>
        <begin position="220"/>
        <end position="227"/>
    </location>
    <ligand>
        <name>ATP</name>
        <dbReference type="ChEBI" id="CHEBI:30616"/>
    </ligand>
</feature>
<name>A0A7R6QZE0_9RHOO</name>
<evidence type="ECO:0000313" key="6">
    <source>
        <dbReference type="Proteomes" id="UP000463961"/>
    </source>
</evidence>
<dbReference type="GO" id="GO:0016740">
    <property type="term" value="F:transferase activity"/>
    <property type="evidence" value="ECO:0007669"/>
    <property type="project" value="UniProtKB-KW"/>
</dbReference>
<dbReference type="InterPro" id="IPR003812">
    <property type="entry name" value="Fido"/>
</dbReference>
<dbReference type="GO" id="GO:0005524">
    <property type="term" value="F:ATP binding"/>
    <property type="evidence" value="ECO:0007669"/>
    <property type="project" value="UniProtKB-KW"/>
</dbReference>
<dbReference type="Gene3D" id="1.10.3290.10">
    <property type="entry name" value="Fido-like domain"/>
    <property type="match status" value="1"/>
</dbReference>
<feature type="binding site" evidence="1">
    <location>
        <begin position="221"/>
        <end position="227"/>
    </location>
    <ligand>
        <name>ATP</name>
        <dbReference type="ChEBI" id="CHEBI:30616"/>
    </ligand>
</feature>
<evidence type="ECO:0000259" key="4">
    <source>
        <dbReference type="PROSITE" id="PS51459"/>
    </source>
</evidence>
<feature type="binding site" evidence="1">
    <location>
        <position position="81"/>
    </location>
    <ligand>
        <name>ATP</name>
        <dbReference type="ChEBI" id="CHEBI:30616"/>
    </ligand>
</feature>